<dbReference type="Gene3D" id="2.30.30.830">
    <property type="match status" value="1"/>
</dbReference>
<dbReference type="AlphaFoldDB" id="C0QLC8"/>
<reference evidence="2 3" key="1">
    <citation type="journal article" date="2009" name="Environ. Microbiol.">
        <title>Genome sequence of Desulfobacterium autotrophicum HRM2, a marine sulfate reducer oxidizing organic carbon completely to carbon dioxide.</title>
        <authorList>
            <person name="Strittmatter A.W."/>
            <person name="Liesegang H."/>
            <person name="Rabus R."/>
            <person name="Decker I."/>
            <person name="Amann J."/>
            <person name="Andres S."/>
            <person name="Henne A."/>
            <person name="Fricke W.F."/>
            <person name="Martinez-Arias R."/>
            <person name="Bartels D."/>
            <person name="Goesmann A."/>
            <person name="Krause L."/>
            <person name="Puehler A."/>
            <person name="Klenk H.P."/>
            <person name="Richter M."/>
            <person name="Schuler M."/>
            <person name="Gloeckner F.O."/>
            <person name="Meyerdierks A."/>
            <person name="Gottschalk G."/>
            <person name="Amann R."/>
        </authorList>
    </citation>
    <scope>NUCLEOTIDE SEQUENCE [LARGE SCALE GENOMIC DNA]</scope>
    <source>
        <strain evidence="3">ATCC 43914 / DSM 3382 / HRM2</strain>
    </source>
</reference>
<dbReference type="Proteomes" id="UP000000442">
    <property type="component" value="Chromosome"/>
</dbReference>
<organism evidence="2 3">
    <name type="scientific">Desulforapulum autotrophicum (strain ATCC 43914 / DSM 3382 / VKM B-1955 / HRM2)</name>
    <name type="common">Desulfobacterium autotrophicum</name>
    <dbReference type="NCBI Taxonomy" id="177437"/>
    <lineage>
        <taxon>Bacteria</taxon>
        <taxon>Pseudomonadati</taxon>
        <taxon>Thermodesulfobacteriota</taxon>
        <taxon>Desulfobacteria</taxon>
        <taxon>Desulfobacterales</taxon>
        <taxon>Desulfobacteraceae</taxon>
        <taxon>Desulforapulum</taxon>
    </lineage>
</organism>
<feature type="region of interest" description="Disordered" evidence="1">
    <location>
        <begin position="51"/>
        <end position="87"/>
    </location>
</feature>
<dbReference type="KEGG" id="dat:HRM2_11020"/>
<dbReference type="OrthoDB" id="9788988at2"/>
<proteinExistence type="predicted"/>
<dbReference type="EMBL" id="CP001087">
    <property type="protein sequence ID" value="ACN14214.1"/>
    <property type="molecule type" value="Genomic_DNA"/>
</dbReference>
<dbReference type="STRING" id="177437.HRM2_11020"/>
<accession>C0QLC8</accession>
<protein>
    <submittedName>
        <fullName evidence="2">PilP</fullName>
    </submittedName>
</protein>
<keyword evidence="3" id="KW-1185">Reference proteome</keyword>
<evidence type="ECO:0000313" key="3">
    <source>
        <dbReference type="Proteomes" id="UP000000442"/>
    </source>
</evidence>
<gene>
    <name evidence="2" type="primary">pilP</name>
    <name evidence="2" type="ordered locus">HRM2_11020</name>
</gene>
<sequence>MRDLMHAWIKITTVSFPVVAMCLVALGLTACQDPPRQKVESRPTVISVKIPQEPPLPTVNDKPAISKEESVSTPVLPSEPTPEQGPSLSAPFHLALYSSTGKIDPFRPLIETQAKPAIPADEGQKKPTRELTPLEKFDLSQIRLVAVVLAESGKVAMVEEASGKGYVIKIGTYIGKDGGAVEQILQDRIVIREMVKDFRGKAVLRIKEMKLHKQLNEG</sequence>
<dbReference type="eggNOG" id="COG3168">
    <property type="taxonomic scope" value="Bacteria"/>
</dbReference>
<evidence type="ECO:0000256" key="1">
    <source>
        <dbReference type="SAM" id="MobiDB-lite"/>
    </source>
</evidence>
<dbReference type="PROSITE" id="PS51257">
    <property type="entry name" value="PROKAR_LIPOPROTEIN"/>
    <property type="match status" value="1"/>
</dbReference>
<dbReference type="HOGENOM" id="CLU_1265236_0_0_7"/>
<dbReference type="RefSeq" id="WP_015903003.1">
    <property type="nucleotide sequence ID" value="NC_012108.1"/>
</dbReference>
<dbReference type="InterPro" id="IPR007446">
    <property type="entry name" value="PilP"/>
</dbReference>
<name>C0QLC8_DESAH</name>
<evidence type="ECO:0000313" key="2">
    <source>
        <dbReference type="EMBL" id="ACN14214.1"/>
    </source>
</evidence>
<dbReference type="Pfam" id="PF04351">
    <property type="entry name" value="PilP"/>
    <property type="match status" value="1"/>
</dbReference>